<dbReference type="PANTHER" id="PTHR13318:SF190">
    <property type="entry name" value="PARTNER OF PAIRED, ISOFORM B"/>
    <property type="match status" value="1"/>
</dbReference>
<accession>A0A6M5YKK0</accession>
<reference evidence="2" key="1">
    <citation type="submission" date="2020-05" db="EMBL/GenBank/DDBJ databases">
        <title>Frigoriglobus tundricola gen. nov., sp. nov., a psychrotolerant cellulolytic planctomycete of the family Gemmataceae with two divergent copies of 16S rRNA gene.</title>
        <authorList>
            <person name="Kulichevskaya I.S."/>
            <person name="Ivanova A.A."/>
            <person name="Naumoff D.G."/>
            <person name="Beletsky A.V."/>
            <person name="Rijpstra W.I.C."/>
            <person name="Sinninghe Damste J.S."/>
            <person name="Mardanov A.V."/>
            <person name="Ravin N.V."/>
            <person name="Dedysh S.N."/>
        </authorList>
    </citation>
    <scope>NUCLEOTIDE SEQUENCE [LARGE SCALE GENOMIC DNA]</scope>
    <source>
        <strain evidence="2">PL17</strain>
    </source>
</reference>
<protein>
    <recommendedName>
        <fullName evidence="3">TIGR02996 domain-containing protein</fullName>
    </recommendedName>
</protein>
<dbReference type="NCBIfam" id="TIGR02996">
    <property type="entry name" value="rpt_mate_G_obs"/>
    <property type="match status" value="1"/>
</dbReference>
<dbReference type="PANTHER" id="PTHR13318">
    <property type="entry name" value="PARTNER OF PAIRED, ISOFORM B-RELATED"/>
    <property type="match status" value="1"/>
</dbReference>
<dbReference type="AlphaFoldDB" id="A0A6M5YKK0"/>
<dbReference type="GO" id="GO:0031146">
    <property type="term" value="P:SCF-dependent proteasomal ubiquitin-dependent protein catabolic process"/>
    <property type="evidence" value="ECO:0007669"/>
    <property type="project" value="TreeGrafter"/>
</dbReference>
<proteinExistence type="predicted"/>
<dbReference type="Proteomes" id="UP000503447">
    <property type="component" value="Chromosome"/>
</dbReference>
<sequence length="374" mass="41356">MAKRRANNEPLCSEHEALLSAIIQFPDEDTPRLVFADWLDEHGDHDRAEFIRLQIRLAAARADDTPYDFPSELRAAELYKRNRAEWKRDFRGRGVELVSFERGFVTAVSATADAFVRCGELWCRRHPLGVVIVTKVIGRIERLLAAPHLDAIGTLQLRDEFEDEHLFALTDAPRPGGAGRFPNLEGLGFVGDGYLTGIGTGGVAALAGWEMPRLRELYLGDTQIDNHGAAAVTEAPWFGNLSTLTFETCRIGDAGLAALLSSPRQNLSFLELARCRVTARGLHALADMPGGPTLKNLCLEENPIRSVNVDRLGAVLRKHPSLGLNLRDCPIPRSTRAKLVERFGDRVWFGRGADDVPDLERIHQLGTVAEAWGK</sequence>
<dbReference type="GO" id="GO:0019005">
    <property type="term" value="C:SCF ubiquitin ligase complex"/>
    <property type="evidence" value="ECO:0007669"/>
    <property type="project" value="TreeGrafter"/>
</dbReference>
<name>A0A6M5YKK0_9BACT</name>
<dbReference type="EMBL" id="CP053452">
    <property type="protein sequence ID" value="QJW94609.1"/>
    <property type="molecule type" value="Genomic_DNA"/>
</dbReference>
<dbReference type="InterPro" id="IPR014338">
    <property type="entry name" value="CHP02996_rpt-companion-dom"/>
</dbReference>
<evidence type="ECO:0000313" key="1">
    <source>
        <dbReference type="EMBL" id="QJW94609.1"/>
    </source>
</evidence>
<keyword evidence="2" id="KW-1185">Reference proteome</keyword>
<dbReference type="InterPro" id="IPR032675">
    <property type="entry name" value="LRR_dom_sf"/>
</dbReference>
<organism evidence="1 2">
    <name type="scientific">Frigoriglobus tundricola</name>
    <dbReference type="NCBI Taxonomy" id="2774151"/>
    <lineage>
        <taxon>Bacteria</taxon>
        <taxon>Pseudomonadati</taxon>
        <taxon>Planctomycetota</taxon>
        <taxon>Planctomycetia</taxon>
        <taxon>Gemmatales</taxon>
        <taxon>Gemmataceae</taxon>
        <taxon>Frigoriglobus</taxon>
    </lineage>
</organism>
<dbReference type="RefSeq" id="WP_171470567.1">
    <property type="nucleotide sequence ID" value="NZ_CP053452.2"/>
</dbReference>
<gene>
    <name evidence="1" type="ORF">FTUN_2131</name>
</gene>
<evidence type="ECO:0008006" key="3">
    <source>
        <dbReference type="Google" id="ProtNLM"/>
    </source>
</evidence>
<evidence type="ECO:0000313" key="2">
    <source>
        <dbReference type="Proteomes" id="UP000503447"/>
    </source>
</evidence>
<dbReference type="KEGG" id="ftj:FTUN_2131"/>
<dbReference type="SUPFAM" id="SSF52047">
    <property type="entry name" value="RNI-like"/>
    <property type="match status" value="1"/>
</dbReference>
<dbReference type="Gene3D" id="3.80.10.10">
    <property type="entry name" value="Ribonuclease Inhibitor"/>
    <property type="match status" value="2"/>
</dbReference>